<dbReference type="RefSeq" id="WP_345831747.1">
    <property type="nucleotide sequence ID" value="NZ_JBDJIW010000001.1"/>
</dbReference>
<name>A0A378N1M4_MANHA</name>
<reference evidence="1 2" key="1">
    <citation type="submission" date="2018-06" db="EMBL/GenBank/DDBJ databases">
        <authorList>
            <consortium name="Pathogen Informatics"/>
            <person name="Doyle S."/>
        </authorList>
    </citation>
    <scope>NUCLEOTIDE SEQUENCE [LARGE SCALE GENOMIC DNA]</scope>
    <source>
        <strain evidence="1 2">NCTC10638</strain>
    </source>
</reference>
<evidence type="ECO:0000313" key="1">
    <source>
        <dbReference type="EMBL" id="STY59828.1"/>
    </source>
</evidence>
<organism evidence="1 2">
    <name type="scientific">Mannheimia haemolytica</name>
    <name type="common">Pasteurella haemolytica</name>
    <dbReference type="NCBI Taxonomy" id="75985"/>
    <lineage>
        <taxon>Bacteria</taxon>
        <taxon>Pseudomonadati</taxon>
        <taxon>Pseudomonadota</taxon>
        <taxon>Gammaproteobacteria</taxon>
        <taxon>Pasteurellales</taxon>
        <taxon>Pasteurellaceae</taxon>
        <taxon>Mannheimia</taxon>
    </lineage>
</organism>
<dbReference type="AlphaFoldDB" id="A0A378N1M4"/>
<dbReference type="Proteomes" id="UP000254802">
    <property type="component" value="Unassembled WGS sequence"/>
</dbReference>
<evidence type="ECO:0000313" key="2">
    <source>
        <dbReference type="Proteomes" id="UP000254802"/>
    </source>
</evidence>
<gene>
    <name evidence="1" type="ORF">NCTC10638_01009</name>
</gene>
<protein>
    <submittedName>
        <fullName evidence="1">Uncharacterized protein</fullName>
    </submittedName>
</protein>
<dbReference type="EMBL" id="UGPN01000002">
    <property type="protein sequence ID" value="STY59828.1"/>
    <property type="molecule type" value="Genomic_DNA"/>
</dbReference>
<accession>A0A378N1M4</accession>
<proteinExistence type="predicted"/>
<sequence>MLKQTHIAGNNAFLQQLDPVEAAKAINEPTFVRKAIEQGGWVETFNLQTGWTRTEQISV</sequence>